<dbReference type="InterPro" id="IPR018247">
    <property type="entry name" value="EF_Hand_1_Ca_BS"/>
</dbReference>
<accession>A0ABU3A125</accession>
<reference evidence="2 3" key="1">
    <citation type="submission" date="2023-09" db="EMBL/GenBank/DDBJ databases">
        <authorList>
            <person name="Rey-Velasco X."/>
        </authorList>
    </citation>
    <scope>NUCLEOTIDE SEQUENCE [LARGE SCALE GENOMIC DNA]</scope>
    <source>
        <strain evidence="2 3">W431</strain>
    </source>
</reference>
<protein>
    <recommendedName>
        <fullName evidence="4">DUF4397 domain-containing protein</fullName>
    </recommendedName>
</protein>
<evidence type="ECO:0000313" key="3">
    <source>
        <dbReference type="Proteomes" id="UP001266357"/>
    </source>
</evidence>
<keyword evidence="1" id="KW-0732">Signal</keyword>
<dbReference type="RefSeq" id="WP_311580963.1">
    <property type="nucleotide sequence ID" value="NZ_JAVRIF010000004.1"/>
</dbReference>
<feature type="signal peptide" evidence="1">
    <location>
        <begin position="1"/>
        <end position="27"/>
    </location>
</feature>
<name>A0ABU3A125_9GAMM</name>
<dbReference type="EMBL" id="JAVRIF010000004">
    <property type="protein sequence ID" value="MDT0603876.1"/>
    <property type="molecule type" value="Genomic_DNA"/>
</dbReference>
<keyword evidence="3" id="KW-1185">Reference proteome</keyword>
<comment type="caution">
    <text evidence="2">The sequence shown here is derived from an EMBL/GenBank/DDBJ whole genome shotgun (WGS) entry which is preliminary data.</text>
</comment>
<sequence>MKVRFGLGQQKFLKGWLAALVVLGVSACNSSDSDDDSNQGYIKFYNASKNAPEIYLTIDEDLDTSEDDETEITFSSVGYAAALGTYEIDINDYFFELAWQDGDSSVRSELEMIYQSELSIEKDSLKLVVLNDDVTAPDVVVYDIPVIDEEDDDTYSLFNFNVLNVSTNNNAIDVYFSESDETFNEAQLLGSYQNKEISDNHKFDQGSYIFYITYSGSDEVIYQSDAVDYYYSAQYIMVIRENTGVGSSPFILDKVSNSTQVEYIDYNAEARFRIYNAIQMNDLLPDYHGEVTVYVNDIDDSPEIEQLTFGQLSEPLNVESGDYSLSLLASDNDITLVSHHLLSLSENANKTVFFYADEENVDEDGDGNVDEDGDGIVDEKEVTIHSLVIDSSDNTSIYGHEITAVNLADNEDFNLINIYFVRSDETIDSAYYNRSFGYAEHETLYLTNNTYQVYVVAKENSSNIILDSFELILDEESTDQFIVIENDLTSGTGYKANMFSRSSD</sequence>
<evidence type="ECO:0000256" key="1">
    <source>
        <dbReference type="SAM" id="SignalP"/>
    </source>
</evidence>
<dbReference type="PROSITE" id="PS51257">
    <property type="entry name" value="PROKAR_LIPOPROTEIN"/>
    <property type="match status" value="1"/>
</dbReference>
<evidence type="ECO:0000313" key="2">
    <source>
        <dbReference type="EMBL" id="MDT0603876.1"/>
    </source>
</evidence>
<dbReference type="PROSITE" id="PS00018">
    <property type="entry name" value="EF_HAND_1"/>
    <property type="match status" value="1"/>
</dbReference>
<proteinExistence type="predicted"/>
<feature type="chain" id="PRO_5047454885" description="DUF4397 domain-containing protein" evidence="1">
    <location>
        <begin position="28"/>
        <end position="504"/>
    </location>
</feature>
<evidence type="ECO:0008006" key="4">
    <source>
        <dbReference type="Google" id="ProtNLM"/>
    </source>
</evidence>
<gene>
    <name evidence="2" type="ORF">RM573_09745</name>
</gene>
<organism evidence="2 3">
    <name type="scientific">Thalassotalea castellviae</name>
    <dbReference type="NCBI Taxonomy" id="3075612"/>
    <lineage>
        <taxon>Bacteria</taxon>
        <taxon>Pseudomonadati</taxon>
        <taxon>Pseudomonadota</taxon>
        <taxon>Gammaproteobacteria</taxon>
        <taxon>Alteromonadales</taxon>
        <taxon>Colwelliaceae</taxon>
        <taxon>Thalassotalea</taxon>
    </lineage>
</organism>
<dbReference type="Proteomes" id="UP001266357">
    <property type="component" value="Unassembled WGS sequence"/>
</dbReference>